<dbReference type="Proteomes" id="UP001075354">
    <property type="component" value="Chromosome 10"/>
</dbReference>
<protein>
    <submittedName>
        <fullName evidence="2">Uncharacterized protein</fullName>
    </submittedName>
</protein>
<evidence type="ECO:0000256" key="1">
    <source>
        <dbReference type="SAM" id="SignalP"/>
    </source>
</evidence>
<organism evidence="2 3">
    <name type="scientific">Megalurothrips usitatus</name>
    <name type="common">bean blossom thrips</name>
    <dbReference type="NCBI Taxonomy" id="439358"/>
    <lineage>
        <taxon>Eukaryota</taxon>
        <taxon>Metazoa</taxon>
        <taxon>Ecdysozoa</taxon>
        <taxon>Arthropoda</taxon>
        <taxon>Hexapoda</taxon>
        <taxon>Insecta</taxon>
        <taxon>Pterygota</taxon>
        <taxon>Neoptera</taxon>
        <taxon>Paraneoptera</taxon>
        <taxon>Thysanoptera</taxon>
        <taxon>Terebrantia</taxon>
        <taxon>Thripoidea</taxon>
        <taxon>Thripidae</taxon>
        <taxon>Megalurothrips</taxon>
    </lineage>
</organism>
<feature type="chain" id="PRO_5043978483" evidence="1">
    <location>
        <begin position="19"/>
        <end position="408"/>
    </location>
</feature>
<dbReference type="AlphaFoldDB" id="A0AAV7XI41"/>
<proteinExistence type="predicted"/>
<dbReference type="EMBL" id="JAPTSV010000010">
    <property type="protein sequence ID" value="KAJ1523146.1"/>
    <property type="molecule type" value="Genomic_DNA"/>
</dbReference>
<feature type="signal peptide" evidence="1">
    <location>
        <begin position="1"/>
        <end position="18"/>
    </location>
</feature>
<accession>A0AAV7XI41</accession>
<comment type="caution">
    <text evidence="2">The sequence shown here is derived from an EMBL/GenBank/DDBJ whole genome shotgun (WGS) entry which is preliminary data.</text>
</comment>
<keyword evidence="3" id="KW-1185">Reference proteome</keyword>
<sequence>MRSSRLLAAVLLARAGLGVLQPGLSDLPAEADCALAVLSPQLQPAGPYAARLVVTGNARWLNTFLARLPAVATVSSLSIGHDAFSGGPASALYDVSTPSSLVLVAADTPSDLAAAAGAMFLPDLTRALLWTSMWNTPSAADLSRITSVLPFPCLLDVRMAVTSEDGVTHFYRLTNTTCGRRGGWAAPMDVWSPVAGASRLQRVPALWPRPCHAWQPPPAGHPHTFITLVDDLMTDSTISTVDRVLDSVEALGQRFLRRTVRSPAVPALLPLLLGCRLSGLAYSRPLTPLLHVGTAAYPWRMLGSVVAVPAGLGPTVSPLIAVTTEFTNGLWLATAGAALTVAAAHTAARICQPSSGRGGWVTSWSLLQTLAPLVSQTPTVRPRGALRPLYASWLFVCIVVTAAYQVHF</sequence>
<gene>
    <name evidence="2" type="ORF">ONE63_001039</name>
</gene>
<reference evidence="2" key="1">
    <citation type="submission" date="2022-12" db="EMBL/GenBank/DDBJ databases">
        <title>Chromosome-level genome assembly of the bean flower thrips Megalurothrips usitatus.</title>
        <authorList>
            <person name="Ma L."/>
            <person name="Liu Q."/>
            <person name="Li H."/>
            <person name="Cai W."/>
        </authorList>
    </citation>
    <scope>NUCLEOTIDE SEQUENCE</scope>
    <source>
        <strain evidence="2">Cailab_2022a</strain>
    </source>
</reference>
<name>A0AAV7XI41_9NEOP</name>
<evidence type="ECO:0000313" key="2">
    <source>
        <dbReference type="EMBL" id="KAJ1523146.1"/>
    </source>
</evidence>
<keyword evidence="1" id="KW-0732">Signal</keyword>
<evidence type="ECO:0000313" key="3">
    <source>
        <dbReference type="Proteomes" id="UP001075354"/>
    </source>
</evidence>